<dbReference type="GO" id="GO:0097250">
    <property type="term" value="P:mitochondrial respirasome assembly"/>
    <property type="evidence" value="ECO:0007669"/>
    <property type="project" value="TreeGrafter"/>
</dbReference>
<keyword evidence="11" id="KW-1185">Reference proteome</keyword>
<comment type="caution">
    <text evidence="10">The sequence shown here is derived from an EMBL/GenBank/DDBJ whole genome shotgun (WGS) entry which is preliminary data.</text>
</comment>
<keyword evidence="4" id="KW-0496">Mitochondrion</keyword>
<dbReference type="Proteomes" id="UP000308730">
    <property type="component" value="Unassembled WGS sequence"/>
</dbReference>
<comment type="subcellular location">
    <subcellularLocation>
        <location evidence="1">Mitochondrion membrane</location>
    </subcellularLocation>
</comment>
<dbReference type="PANTHER" id="PTHR12297">
    <property type="entry name" value="HYPOXIA-INDUCBILE GENE 1 HIG1 -RELATED"/>
    <property type="match status" value="1"/>
</dbReference>
<dbReference type="EMBL" id="SGPM01000270">
    <property type="protein sequence ID" value="THH27208.1"/>
    <property type="molecule type" value="Genomic_DNA"/>
</dbReference>
<dbReference type="PANTHER" id="PTHR12297:SF3">
    <property type="entry name" value="HIG1 DOMAIN FAMILY MEMBER 1A"/>
    <property type="match status" value="1"/>
</dbReference>
<keyword evidence="5 8" id="KW-0472">Membrane</keyword>
<feature type="compositionally biased region" description="Polar residues" evidence="7">
    <location>
        <begin position="148"/>
        <end position="158"/>
    </location>
</feature>
<feature type="transmembrane region" description="Helical" evidence="8">
    <location>
        <begin position="62"/>
        <end position="85"/>
    </location>
</feature>
<evidence type="ECO:0000256" key="1">
    <source>
        <dbReference type="ARBA" id="ARBA00004325"/>
    </source>
</evidence>
<evidence type="ECO:0000256" key="8">
    <source>
        <dbReference type="SAM" id="Phobius"/>
    </source>
</evidence>
<dbReference type="AlphaFoldDB" id="A0A4S4MPP3"/>
<sequence>MSIQNIGTTGLVLPPSAESPLQKFGRKFKQEPLVPIGAGLTTVALIMASIKLSRGNSKSLNYWLRARLIFQGLTIAAVVGGTYVYGQTKQQKEEQARRDALQAEHEKLQETRAFEERLKAATEAHAAESEMFAPAKGNSGGSRGWFGSSKTRSVVTTGSSSLNPPAAPAAEATSTIAPSDTRSSSSSGFWGKLGWK</sequence>
<keyword evidence="6" id="KW-0175">Coiled coil</keyword>
<evidence type="ECO:0000256" key="5">
    <source>
        <dbReference type="ARBA" id="ARBA00023136"/>
    </source>
</evidence>
<dbReference type="Pfam" id="PF04588">
    <property type="entry name" value="HIG_1_N"/>
    <property type="match status" value="1"/>
</dbReference>
<evidence type="ECO:0000256" key="2">
    <source>
        <dbReference type="ARBA" id="ARBA00022692"/>
    </source>
</evidence>
<dbReference type="Gene3D" id="6.10.140.1320">
    <property type="match status" value="1"/>
</dbReference>
<proteinExistence type="predicted"/>
<evidence type="ECO:0000313" key="10">
    <source>
        <dbReference type="EMBL" id="THH27208.1"/>
    </source>
</evidence>
<gene>
    <name evidence="10" type="ORF">EUX98_g6970</name>
</gene>
<feature type="coiled-coil region" evidence="6">
    <location>
        <begin position="91"/>
        <end position="118"/>
    </location>
</feature>
<dbReference type="InterPro" id="IPR050355">
    <property type="entry name" value="RCF1"/>
</dbReference>
<reference evidence="10 11" key="1">
    <citation type="submission" date="2019-02" db="EMBL/GenBank/DDBJ databases">
        <title>Genome sequencing of the rare red list fungi Antrodiella citrinella (Flaviporus citrinellus).</title>
        <authorList>
            <person name="Buettner E."/>
            <person name="Kellner H."/>
        </authorList>
    </citation>
    <scope>NUCLEOTIDE SEQUENCE [LARGE SCALE GENOMIC DNA]</scope>
    <source>
        <strain evidence="10 11">DSM 108506</strain>
    </source>
</reference>
<accession>A0A4S4MPP3</accession>
<keyword evidence="2 8" id="KW-0812">Transmembrane</keyword>
<dbReference type="PROSITE" id="PS51503">
    <property type="entry name" value="HIG1"/>
    <property type="match status" value="1"/>
</dbReference>
<feature type="region of interest" description="Disordered" evidence="7">
    <location>
        <begin position="133"/>
        <end position="196"/>
    </location>
</feature>
<dbReference type="InterPro" id="IPR007667">
    <property type="entry name" value="Hypoxia_induced_domain"/>
</dbReference>
<protein>
    <recommendedName>
        <fullName evidence="9">HIG1 domain-containing protein</fullName>
    </recommendedName>
</protein>
<name>A0A4S4MPP3_9APHY</name>
<keyword evidence="3 8" id="KW-1133">Transmembrane helix</keyword>
<dbReference type="GO" id="GO:0031966">
    <property type="term" value="C:mitochondrial membrane"/>
    <property type="evidence" value="ECO:0007669"/>
    <property type="project" value="UniProtKB-SubCell"/>
</dbReference>
<evidence type="ECO:0000256" key="3">
    <source>
        <dbReference type="ARBA" id="ARBA00022989"/>
    </source>
</evidence>
<dbReference type="OrthoDB" id="6604018at2759"/>
<feature type="transmembrane region" description="Helical" evidence="8">
    <location>
        <begin position="33"/>
        <end position="50"/>
    </location>
</feature>
<evidence type="ECO:0000313" key="11">
    <source>
        <dbReference type="Proteomes" id="UP000308730"/>
    </source>
</evidence>
<evidence type="ECO:0000259" key="9">
    <source>
        <dbReference type="PROSITE" id="PS51503"/>
    </source>
</evidence>
<evidence type="ECO:0000256" key="6">
    <source>
        <dbReference type="SAM" id="Coils"/>
    </source>
</evidence>
<evidence type="ECO:0000256" key="7">
    <source>
        <dbReference type="SAM" id="MobiDB-lite"/>
    </source>
</evidence>
<organism evidence="10 11">
    <name type="scientific">Antrodiella citrinella</name>
    <dbReference type="NCBI Taxonomy" id="2447956"/>
    <lineage>
        <taxon>Eukaryota</taxon>
        <taxon>Fungi</taxon>
        <taxon>Dikarya</taxon>
        <taxon>Basidiomycota</taxon>
        <taxon>Agaricomycotina</taxon>
        <taxon>Agaricomycetes</taxon>
        <taxon>Polyporales</taxon>
        <taxon>Steccherinaceae</taxon>
        <taxon>Antrodiella</taxon>
    </lineage>
</organism>
<evidence type="ECO:0000256" key="4">
    <source>
        <dbReference type="ARBA" id="ARBA00023128"/>
    </source>
</evidence>
<feature type="compositionally biased region" description="Low complexity" evidence="7">
    <location>
        <begin position="159"/>
        <end position="179"/>
    </location>
</feature>
<feature type="domain" description="HIG1" evidence="9">
    <location>
        <begin position="5"/>
        <end position="96"/>
    </location>
</feature>